<dbReference type="InterPro" id="IPR036465">
    <property type="entry name" value="vWFA_dom_sf"/>
</dbReference>
<reference evidence="1 2" key="1">
    <citation type="submission" date="2019-03" db="EMBL/GenBank/DDBJ databases">
        <title>Genomic Encyclopedia of Type Strains, Phase IV (KMG-IV): sequencing the most valuable type-strain genomes for metagenomic binning, comparative biology and taxonomic classification.</title>
        <authorList>
            <person name="Goeker M."/>
        </authorList>
    </citation>
    <scope>NUCLEOTIDE SEQUENCE [LARGE SCALE GENOMIC DNA]</scope>
    <source>
        <strain evidence="1 2">DSM 11170</strain>
    </source>
</reference>
<dbReference type="EMBL" id="SLXT01000040">
    <property type="protein sequence ID" value="TCP60207.1"/>
    <property type="molecule type" value="Genomic_DNA"/>
</dbReference>
<accession>A0A4R2RDY8</accession>
<protein>
    <recommendedName>
        <fullName evidence="3">von Willebrand factor type A domain-containing protein</fullName>
    </recommendedName>
</protein>
<dbReference type="AlphaFoldDB" id="A0A4R2RDY8"/>
<dbReference type="PROSITE" id="PS51257">
    <property type="entry name" value="PROKAR_LIPOPROTEIN"/>
    <property type="match status" value="1"/>
</dbReference>
<organism evidence="1 2">
    <name type="scientific">Heliophilum fasciatum</name>
    <dbReference type="NCBI Taxonomy" id="35700"/>
    <lineage>
        <taxon>Bacteria</taxon>
        <taxon>Bacillati</taxon>
        <taxon>Bacillota</taxon>
        <taxon>Clostridia</taxon>
        <taxon>Eubacteriales</taxon>
        <taxon>Heliobacteriaceae</taxon>
        <taxon>Heliophilum</taxon>
    </lineage>
</organism>
<proteinExistence type="predicted"/>
<keyword evidence="2" id="KW-1185">Reference proteome</keyword>
<dbReference type="RefSeq" id="WP_131920868.1">
    <property type="nucleotide sequence ID" value="NZ_JAOQNU010000041.1"/>
</dbReference>
<evidence type="ECO:0008006" key="3">
    <source>
        <dbReference type="Google" id="ProtNLM"/>
    </source>
</evidence>
<gene>
    <name evidence="1" type="ORF">EDD73_14014</name>
</gene>
<evidence type="ECO:0000313" key="1">
    <source>
        <dbReference type="EMBL" id="TCP60207.1"/>
    </source>
</evidence>
<evidence type="ECO:0000313" key="2">
    <source>
        <dbReference type="Proteomes" id="UP000294813"/>
    </source>
</evidence>
<name>A0A4R2RDY8_9FIRM</name>
<comment type="caution">
    <text evidence="1">The sequence shown here is derived from an EMBL/GenBank/DDBJ whole genome shotgun (WGS) entry which is preliminary data.</text>
</comment>
<dbReference type="SUPFAM" id="SSF53300">
    <property type="entry name" value="vWA-like"/>
    <property type="match status" value="1"/>
</dbReference>
<dbReference type="Gene3D" id="3.40.50.410">
    <property type="entry name" value="von Willebrand factor, type A domain"/>
    <property type="match status" value="1"/>
</dbReference>
<dbReference type="Proteomes" id="UP000294813">
    <property type="component" value="Unassembled WGS sequence"/>
</dbReference>
<sequence length="241" mass="27414">MKLQKIRLWKRGCWLAAGLMLTLLMSLLTGCNGENLEKAQGEMMRNETTKPPAVCVLFDNSPSFQDYAESSLTEIKMVFQVLARQYPDSTVSLVLINEEPVNVFSGEAKRLDIAYQELSQVVNGDRSHASNLSAAVHNGSYFLQNADAGRRIMLIFSDMQHTVPDYYPNGSPDGRVPVPEAFPWDDIKDMEVYAVHVSFNEWELWQQEIAKRNMGEHFRPLFPEQMKANHVVNVVFPKTED</sequence>